<dbReference type="AlphaFoldDB" id="A0A251VCK5"/>
<name>A0A251VCK5_HELAN</name>
<dbReference type="Gramene" id="mRNA:HanXRQr2_Chr02g0048781">
    <property type="protein sequence ID" value="mRNA:HanXRQr2_Chr02g0048781"/>
    <property type="gene ID" value="HanXRQr2_Chr02g0048781"/>
</dbReference>
<organism evidence="2 3">
    <name type="scientific">Helianthus annuus</name>
    <name type="common">Common sunflower</name>
    <dbReference type="NCBI Taxonomy" id="4232"/>
    <lineage>
        <taxon>Eukaryota</taxon>
        <taxon>Viridiplantae</taxon>
        <taxon>Streptophyta</taxon>
        <taxon>Embryophyta</taxon>
        <taxon>Tracheophyta</taxon>
        <taxon>Spermatophyta</taxon>
        <taxon>Magnoliopsida</taxon>
        <taxon>eudicotyledons</taxon>
        <taxon>Gunneridae</taxon>
        <taxon>Pentapetalae</taxon>
        <taxon>asterids</taxon>
        <taxon>campanulids</taxon>
        <taxon>Asterales</taxon>
        <taxon>Asteraceae</taxon>
        <taxon>Asteroideae</taxon>
        <taxon>Heliantheae alliance</taxon>
        <taxon>Heliantheae</taxon>
        <taxon>Helianthus</taxon>
    </lineage>
</organism>
<gene>
    <name evidence="2" type="ORF">HannXRQ_Chr02g0033831</name>
    <name evidence="1" type="ORF">HanXRQr2_Chr02g0048781</name>
</gene>
<dbReference type="Proteomes" id="UP000215914">
    <property type="component" value="Chromosome 2"/>
</dbReference>
<dbReference type="EMBL" id="CM007891">
    <property type="protein sequence ID" value="OTG33357.1"/>
    <property type="molecule type" value="Genomic_DNA"/>
</dbReference>
<dbReference type="EMBL" id="MNCJ02000317">
    <property type="protein sequence ID" value="KAF5817073.1"/>
    <property type="molecule type" value="Genomic_DNA"/>
</dbReference>
<reference evidence="2" key="2">
    <citation type="submission" date="2017-02" db="EMBL/GenBank/DDBJ databases">
        <title>Sunflower complete genome.</title>
        <authorList>
            <person name="Langlade N."/>
            <person name="Munos S."/>
        </authorList>
    </citation>
    <scope>NUCLEOTIDE SEQUENCE [LARGE SCALE GENOMIC DNA]</scope>
    <source>
        <tissue evidence="2">Leaves</tissue>
    </source>
</reference>
<proteinExistence type="predicted"/>
<evidence type="ECO:0000313" key="3">
    <source>
        <dbReference type="Proteomes" id="UP000215914"/>
    </source>
</evidence>
<dbReference type="InParanoid" id="A0A251VCK5"/>
<sequence>MHVGNIRLNSTVVIYSFNKVGHNERAIAEVVRRQPVTAVVGSLPLREILYTGSNNPLFRSGWRHSFGSYCFDRRIRKKRRVGLLEMS</sequence>
<reference evidence="1 3" key="1">
    <citation type="journal article" date="2017" name="Nature">
        <title>The sunflower genome provides insights into oil metabolism, flowering and Asterid evolution.</title>
        <authorList>
            <person name="Badouin H."/>
            <person name="Gouzy J."/>
            <person name="Grassa C.J."/>
            <person name="Murat F."/>
            <person name="Staton S.E."/>
            <person name="Cottret L."/>
            <person name="Lelandais-Briere C."/>
            <person name="Owens G.L."/>
            <person name="Carrere S."/>
            <person name="Mayjonade B."/>
            <person name="Legrand L."/>
            <person name="Gill N."/>
            <person name="Kane N.C."/>
            <person name="Bowers J.E."/>
            <person name="Hubner S."/>
            <person name="Bellec A."/>
            <person name="Berard A."/>
            <person name="Berges H."/>
            <person name="Blanchet N."/>
            <person name="Boniface M.C."/>
            <person name="Brunel D."/>
            <person name="Catrice O."/>
            <person name="Chaidir N."/>
            <person name="Claudel C."/>
            <person name="Donnadieu C."/>
            <person name="Faraut T."/>
            <person name="Fievet G."/>
            <person name="Helmstetter N."/>
            <person name="King M."/>
            <person name="Knapp S.J."/>
            <person name="Lai Z."/>
            <person name="Le Paslier M.C."/>
            <person name="Lippi Y."/>
            <person name="Lorenzon L."/>
            <person name="Mandel J.R."/>
            <person name="Marage G."/>
            <person name="Marchand G."/>
            <person name="Marquand E."/>
            <person name="Bret-Mestries E."/>
            <person name="Morien E."/>
            <person name="Nambeesan S."/>
            <person name="Nguyen T."/>
            <person name="Pegot-Espagnet P."/>
            <person name="Pouilly N."/>
            <person name="Raftis F."/>
            <person name="Sallet E."/>
            <person name="Schiex T."/>
            <person name="Thomas J."/>
            <person name="Vandecasteele C."/>
            <person name="Vares D."/>
            <person name="Vear F."/>
            <person name="Vautrin S."/>
            <person name="Crespi M."/>
            <person name="Mangin B."/>
            <person name="Burke J.M."/>
            <person name="Salse J."/>
            <person name="Munos S."/>
            <person name="Vincourt P."/>
            <person name="Rieseberg L.H."/>
            <person name="Langlade N.B."/>
        </authorList>
    </citation>
    <scope>NUCLEOTIDE SEQUENCE [LARGE SCALE GENOMIC DNA]</scope>
    <source>
        <strain evidence="3">cv. SF193</strain>
        <tissue evidence="1">Leaves</tissue>
    </source>
</reference>
<keyword evidence="3" id="KW-1185">Reference proteome</keyword>
<evidence type="ECO:0000313" key="1">
    <source>
        <dbReference type="EMBL" id="KAF5817073.1"/>
    </source>
</evidence>
<reference evidence="1" key="3">
    <citation type="submission" date="2020-06" db="EMBL/GenBank/DDBJ databases">
        <title>Helianthus annuus Genome sequencing and assembly Release 2.</title>
        <authorList>
            <person name="Gouzy J."/>
            <person name="Langlade N."/>
            <person name="Munos S."/>
        </authorList>
    </citation>
    <scope>NUCLEOTIDE SEQUENCE</scope>
    <source>
        <tissue evidence="1">Leaves</tissue>
    </source>
</reference>
<protein>
    <submittedName>
        <fullName evidence="2">Uncharacterized protein</fullName>
    </submittedName>
</protein>
<accession>A0A251VCK5</accession>
<evidence type="ECO:0000313" key="2">
    <source>
        <dbReference type="EMBL" id="OTG33357.1"/>
    </source>
</evidence>